<dbReference type="Gene3D" id="2.60.120.650">
    <property type="entry name" value="Cupin"/>
    <property type="match status" value="1"/>
</dbReference>
<keyword evidence="4" id="KW-1185">Reference proteome</keyword>
<protein>
    <recommendedName>
        <fullName evidence="2">JmjC domain-containing protein</fullName>
    </recommendedName>
</protein>
<dbReference type="Proteomes" id="UP000054821">
    <property type="component" value="Unassembled WGS sequence"/>
</dbReference>
<name>A0A2P4ZAI0_9HYPO</name>
<sequence length="513" mass="58499">MSLLRDQVLSRYREAADTIATSQHANPNPENSHADAAQEQSQLESVDLKGHAMQQLLQRQARCLAKLHEALEQGTDAGVDEDLLQTRLDDLASVSMSMFYAYRFDLLPQYWRWIYTDTLILMSHYAILQAARCGALDEHVMDRVVEDLDRALIVAGGAGKFLGKQWIEGTLDLLSHFWEEEKSTVAGEQRPHKRIKREQTFSDCEPFGRPSLSADRTCPRYEGWTLEGFEKYMNEESRGRPLPIVFTDLIKDWPAFSDAPWNSPDYLLSKTFGGRRLVPIEIGRSYVDQGWSQELVQFRDFLTRYIDPGILPHHAGDDIEPIPQKEGKRTPQDIGYLAQHNLFGQIPALRNDIQVPDFCWADVPPHPTTRAKDQAPVDIPQLNAWFGPARTITPLHTDGYHNLLCQVVGTKYVRLYAPEDTGRLRPRGVELGVDMSNTSELDVGVLEGWDKAVDSGDCDDGEDEEESRRKEELADVPYWECILRPGDTLVIPIGWWHYVRSLSISFSVSFWWN</sequence>
<accession>A0A2P4ZAI0</accession>
<dbReference type="AlphaFoldDB" id="A0A2P4ZAI0"/>
<dbReference type="RefSeq" id="XP_018658189.1">
    <property type="nucleotide sequence ID" value="XM_018808648.1"/>
</dbReference>
<dbReference type="STRING" id="398673.A0A2P4ZAI0"/>
<gene>
    <name evidence="3" type="ORF">TGAM01_v209760</name>
</gene>
<evidence type="ECO:0000259" key="2">
    <source>
        <dbReference type="PROSITE" id="PS51184"/>
    </source>
</evidence>
<dbReference type="InterPro" id="IPR041667">
    <property type="entry name" value="Cupin_8"/>
</dbReference>
<feature type="compositionally biased region" description="Polar residues" evidence="1">
    <location>
        <begin position="21"/>
        <end position="31"/>
    </location>
</feature>
<evidence type="ECO:0000256" key="1">
    <source>
        <dbReference type="SAM" id="MobiDB-lite"/>
    </source>
</evidence>
<dbReference type="PROSITE" id="PS51184">
    <property type="entry name" value="JMJC"/>
    <property type="match status" value="1"/>
</dbReference>
<dbReference type="FunFam" id="2.60.120.650:FF:000046">
    <property type="entry name" value="JmjC domain-containing protein D"/>
    <property type="match status" value="1"/>
</dbReference>
<evidence type="ECO:0000313" key="4">
    <source>
        <dbReference type="Proteomes" id="UP000054821"/>
    </source>
</evidence>
<reference evidence="3 4" key="1">
    <citation type="journal article" date="2016" name="Genome Announc.">
        <title>Draft Whole-Genome Sequence of Trichoderma gamsii T6085, a Promising Biocontrol Agent of Fusarium Head Blight on Wheat.</title>
        <authorList>
            <person name="Baroncelli R."/>
            <person name="Zapparata A."/>
            <person name="Piaggeschi G."/>
            <person name="Sarrocco S."/>
            <person name="Vannacci G."/>
        </authorList>
    </citation>
    <scope>NUCLEOTIDE SEQUENCE [LARGE SCALE GENOMIC DNA]</scope>
    <source>
        <strain evidence="3 4">T6085</strain>
    </source>
</reference>
<feature type="domain" description="JmjC" evidence="2">
    <location>
        <begin position="335"/>
        <end position="513"/>
    </location>
</feature>
<organism evidence="3 4">
    <name type="scientific">Trichoderma gamsii</name>
    <dbReference type="NCBI Taxonomy" id="398673"/>
    <lineage>
        <taxon>Eukaryota</taxon>
        <taxon>Fungi</taxon>
        <taxon>Dikarya</taxon>
        <taxon>Ascomycota</taxon>
        <taxon>Pezizomycotina</taxon>
        <taxon>Sordariomycetes</taxon>
        <taxon>Hypocreomycetidae</taxon>
        <taxon>Hypocreales</taxon>
        <taxon>Hypocreaceae</taxon>
        <taxon>Trichoderma</taxon>
    </lineage>
</organism>
<evidence type="ECO:0000313" key="3">
    <source>
        <dbReference type="EMBL" id="PON21309.1"/>
    </source>
</evidence>
<dbReference type="PANTHER" id="PTHR12461">
    <property type="entry name" value="HYPOXIA-INDUCIBLE FACTOR 1 ALPHA INHIBITOR-RELATED"/>
    <property type="match status" value="1"/>
</dbReference>
<dbReference type="EMBL" id="JPDN02000051">
    <property type="protein sequence ID" value="PON21309.1"/>
    <property type="molecule type" value="Genomic_DNA"/>
</dbReference>
<dbReference type="GeneID" id="29988731"/>
<dbReference type="PANTHER" id="PTHR12461:SF101">
    <property type="entry name" value="TRNA WYBUTOSINE-SYNTHESIZING PROTEIN 4"/>
    <property type="match status" value="1"/>
</dbReference>
<dbReference type="SMART" id="SM00558">
    <property type="entry name" value="JmjC"/>
    <property type="match status" value="1"/>
</dbReference>
<dbReference type="InterPro" id="IPR003347">
    <property type="entry name" value="JmjC_dom"/>
</dbReference>
<dbReference type="SUPFAM" id="SSF51197">
    <property type="entry name" value="Clavaminate synthase-like"/>
    <property type="match status" value="1"/>
</dbReference>
<proteinExistence type="predicted"/>
<feature type="region of interest" description="Disordered" evidence="1">
    <location>
        <begin position="21"/>
        <end position="41"/>
    </location>
</feature>
<dbReference type="Pfam" id="PF13621">
    <property type="entry name" value="Cupin_8"/>
    <property type="match status" value="1"/>
</dbReference>
<comment type="caution">
    <text evidence="3">The sequence shown here is derived from an EMBL/GenBank/DDBJ whole genome shotgun (WGS) entry which is preliminary data.</text>
</comment>